<dbReference type="InterPro" id="IPR047184">
    <property type="entry name" value="KANK1-4"/>
</dbReference>
<dbReference type="GO" id="GO:0006887">
    <property type="term" value="P:exocytosis"/>
    <property type="evidence" value="ECO:0007669"/>
    <property type="project" value="UniProtKB-KW"/>
</dbReference>
<reference evidence="11" key="1">
    <citation type="submission" date="2020-08" db="EMBL/GenBank/DDBJ databases">
        <title>Multicomponent nature underlies the extraordinary mechanical properties of spider dragline silk.</title>
        <authorList>
            <person name="Kono N."/>
            <person name="Nakamura H."/>
            <person name="Mori M."/>
            <person name="Yoshida Y."/>
            <person name="Ohtoshi R."/>
            <person name="Malay A.D."/>
            <person name="Moran D.A.P."/>
            <person name="Tomita M."/>
            <person name="Numata K."/>
            <person name="Arakawa K."/>
        </authorList>
    </citation>
    <scope>NUCLEOTIDE SEQUENCE</scope>
</reference>
<dbReference type="PROSITE" id="PS50088">
    <property type="entry name" value="ANK_REPEAT"/>
    <property type="match status" value="1"/>
</dbReference>
<proteinExistence type="predicted"/>
<evidence type="ECO:0000256" key="8">
    <source>
        <dbReference type="ARBA" id="ARBA00023028"/>
    </source>
</evidence>
<comment type="caution">
    <text evidence="11">The sequence shown here is derived from an EMBL/GenBank/DDBJ whole genome shotgun (WGS) entry which is preliminary data.</text>
</comment>
<accession>A0A8X6TXW0</accession>
<keyword evidence="9" id="KW-1053">Target membrane</keyword>
<dbReference type="GO" id="GO:0044218">
    <property type="term" value="C:other organism cell membrane"/>
    <property type="evidence" value="ECO:0007669"/>
    <property type="project" value="UniProtKB-KW"/>
</dbReference>
<evidence type="ECO:0000256" key="9">
    <source>
        <dbReference type="ARBA" id="ARBA00023298"/>
    </source>
</evidence>
<dbReference type="GO" id="GO:0030837">
    <property type="term" value="P:negative regulation of actin filament polymerization"/>
    <property type="evidence" value="ECO:0007669"/>
    <property type="project" value="InterPro"/>
</dbReference>
<keyword evidence="10" id="KW-0040">ANK repeat</keyword>
<keyword evidence="7" id="KW-0528">Neurotoxin</keyword>
<dbReference type="GO" id="GO:0005856">
    <property type="term" value="C:cytoskeleton"/>
    <property type="evidence" value="ECO:0007669"/>
    <property type="project" value="TreeGrafter"/>
</dbReference>
<sequence length="875" mass="98948">MEPEIHDTNSIKVKHDMSSCELSDLLNNHVTVPKPMISRLSLDISSIIESQNEKFLSRENERQLAYSNATTPDPPSPNYSELIENWRAPIPVLLNPHTGYGNVTKIEALHGCNSLHPSFGKLLEGSLISNLIFNPNCDSLKKHLRLLGNKAECTSTYVKEDSSSKCSQTENTLFWKTSDFIKEFLESTTNTDLLNIKPTFPRISFSNQFTQTDIKSKSTSSQTKFCPSFVIDGSHDSSQIKGNVNIEKIMDSEIDSLCKTWIFDDTMRIINNLQIALSSPITKRSKVNEKSLEPLIFDSTNEDFRFNNFQETKASNVESEYLITDDVNGHETLSTNLMDDLIREENFQTRSWISEYSKALSQQSNQKFEQSHQEHNWSFPNYVIDKTYFKKEPQTISNSITPFPPDDIIIPKETFLQSFRILSTGMETVSAEVCFGSDVHKTEKASPLKVTTACEFSATTIDIVPTLPNHPIINPISIKLVRNELRKKDQCQTRIKNEVESKTFLNSCQEFNNESEEINMINEMDSIKKTLRVSKSIIFCRSSPIEPHSVNDIAIGLCDDCFAKTQETVAEKIKSENLLMSPERKDSFTSLYKETLLYTDGDQHFKCEENGEEIHSSISKTLKLEDLSLYCEAVNNHLLNLKHVDTDLLKDAVEVLNQKWLKVLSDKNSKKKDVHYYLNYFQTFSDNLLKMLMYSTDREGNNALHLALGNNKFDIADELLSYECGSELLNQKNKLGYSPLMICSISHPESDHDWNVVQNVLNLGNVNDASKFSKQTPLMSAASKGCVKMVRLLLEVGAHPNQQDEDGSTALMYAAVHGNEPCVCLLLENPKCDPRIKDNDHETACSIALNAGHKNAALLIYLHIKGRNKTSKAGL</sequence>
<dbReference type="OrthoDB" id="6437368at2759"/>
<dbReference type="InterPro" id="IPR036770">
    <property type="entry name" value="Ankyrin_rpt-contain_sf"/>
</dbReference>
<dbReference type="SUPFAM" id="SSF48403">
    <property type="entry name" value="Ankyrin repeat"/>
    <property type="match status" value="1"/>
</dbReference>
<gene>
    <name evidence="11" type="primary">KANK1_2</name>
    <name evidence="11" type="ORF">NPIL_407641</name>
</gene>
<evidence type="ECO:0000256" key="6">
    <source>
        <dbReference type="ARBA" id="ARBA00022656"/>
    </source>
</evidence>
<dbReference type="Pfam" id="PF12796">
    <property type="entry name" value="Ank_2"/>
    <property type="match status" value="1"/>
</dbReference>
<evidence type="ECO:0000256" key="1">
    <source>
        <dbReference type="ARBA" id="ARBA00004175"/>
    </source>
</evidence>
<dbReference type="Gene3D" id="1.25.40.20">
    <property type="entry name" value="Ankyrin repeat-containing domain"/>
    <property type="match status" value="1"/>
</dbReference>
<evidence type="ECO:0000256" key="10">
    <source>
        <dbReference type="PROSITE-ProRule" id="PRU00023"/>
    </source>
</evidence>
<dbReference type="PANTHER" id="PTHR24168">
    <property type="entry name" value="KN MOTIF AND ANKYRIN REPEAT DOMAIN-CONTAINING"/>
    <property type="match status" value="1"/>
</dbReference>
<name>A0A8X6TXW0_NEPPI</name>
<keyword evidence="3" id="KW-0268">Exocytosis</keyword>
<comment type="subcellular location">
    <subcellularLocation>
        <location evidence="2">Secreted</location>
    </subcellularLocation>
    <subcellularLocation>
        <location evidence="1">Target cell membrane</location>
    </subcellularLocation>
</comment>
<dbReference type="PANTHER" id="PTHR24168:SF21">
    <property type="entry name" value="KANK, ISOFORM D"/>
    <property type="match status" value="1"/>
</dbReference>
<keyword evidence="6" id="KW-0800">Toxin</keyword>
<dbReference type="EMBL" id="BMAW01067850">
    <property type="protein sequence ID" value="GFT61667.1"/>
    <property type="molecule type" value="Genomic_DNA"/>
</dbReference>
<dbReference type="Proteomes" id="UP000887013">
    <property type="component" value="Unassembled WGS sequence"/>
</dbReference>
<keyword evidence="9" id="KW-0472">Membrane</keyword>
<keyword evidence="8" id="KW-0638">Presynaptic neurotoxin</keyword>
<keyword evidence="4" id="KW-0964">Secreted</keyword>
<dbReference type="GO" id="GO:0005737">
    <property type="term" value="C:cytoplasm"/>
    <property type="evidence" value="ECO:0007669"/>
    <property type="project" value="TreeGrafter"/>
</dbReference>
<dbReference type="PROSITE" id="PS50297">
    <property type="entry name" value="ANK_REP_REGION"/>
    <property type="match status" value="1"/>
</dbReference>
<evidence type="ECO:0000256" key="7">
    <source>
        <dbReference type="ARBA" id="ARBA00022699"/>
    </source>
</evidence>
<evidence type="ECO:0000256" key="3">
    <source>
        <dbReference type="ARBA" id="ARBA00022483"/>
    </source>
</evidence>
<protein>
    <submittedName>
        <fullName evidence="11">KN motif and ankyrin repeat domain-containing protein 1</fullName>
    </submittedName>
</protein>
<dbReference type="AlphaFoldDB" id="A0A8X6TXW0"/>
<keyword evidence="5" id="KW-1052">Target cell membrane</keyword>
<dbReference type="GO" id="GO:0090729">
    <property type="term" value="F:toxin activity"/>
    <property type="evidence" value="ECO:0007669"/>
    <property type="project" value="UniProtKB-KW"/>
</dbReference>
<evidence type="ECO:0000256" key="5">
    <source>
        <dbReference type="ARBA" id="ARBA00022537"/>
    </source>
</evidence>
<dbReference type="SMART" id="SM00248">
    <property type="entry name" value="ANK"/>
    <property type="match status" value="4"/>
</dbReference>
<keyword evidence="12" id="KW-1185">Reference proteome</keyword>
<dbReference type="InterPro" id="IPR002110">
    <property type="entry name" value="Ankyrin_rpt"/>
</dbReference>
<dbReference type="GO" id="GO:0005576">
    <property type="term" value="C:extracellular region"/>
    <property type="evidence" value="ECO:0007669"/>
    <property type="project" value="UniProtKB-SubCell"/>
</dbReference>
<feature type="repeat" description="ANK" evidence="10">
    <location>
        <begin position="773"/>
        <end position="805"/>
    </location>
</feature>
<evidence type="ECO:0000313" key="12">
    <source>
        <dbReference type="Proteomes" id="UP000887013"/>
    </source>
</evidence>
<dbReference type="GO" id="GO:0044231">
    <property type="term" value="C:host cell presynaptic membrane"/>
    <property type="evidence" value="ECO:0007669"/>
    <property type="project" value="UniProtKB-KW"/>
</dbReference>
<evidence type="ECO:0000313" key="11">
    <source>
        <dbReference type="EMBL" id="GFT61667.1"/>
    </source>
</evidence>
<organism evidence="11 12">
    <name type="scientific">Nephila pilipes</name>
    <name type="common">Giant wood spider</name>
    <name type="synonym">Nephila maculata</name>
    <dbReference type="NCBI Taxonomy" id="299642"/>
    <lineage>
        <taxon>Eukaryota</taxon>
        <taxon>Metazoa</taxon>
        <taxon>Ecdysozoa</taxon>
        <taxon>Arthropoda</taxon>
        <taxon>Chelicerata</taxon>
        <taxon>Arachnida</taxon>
        <taxon>Araneae</taxon>
        <taxon>Araneomorphae</taxon>
        <taxon>Entelegynae</taxon>
        <taxon>Araneoidea</taxon>
        <taxon>Nephilidae</taxon>
        <taxon>Nephila</taxon>
    </lineage>
</organism>
<evidence type="ECO:0000256" key="2">
    <source>
        <dbReference type="ARBA" id="ARBA00004613"/>
    </source>
</evidence>
<evidence type="ECO:0000256" key="4">
    <source>
        <dbReference type="ARBA" id="ARBA00022525"/>
    </source>
</evidence>